<feature type="chain" id="PRO_5040741649" description="Calcium-dependent phosphotriesterase" evidence="1">
    <location>
        <begin position="23"/>
        <end position="449"/>
    </location>
</feature>
<dbReference type="InterPro" id="IPR051288">
    <property type="entry name" value="Serum_paraoxonase/arylesterase"/>
</dbReference>
<comment type="caution">
    <text evidence="2">The sequence shown here is derived from an EMBL/GenBank/DDBJ whole genome shotgun (WGS) entry which is preliminary data.</text>
</comment>
<evidence type="ECO:0000313" key="3">
    <source>
        <dbReference type="Proteomes" id="UP001140091"/>
    </source>
</evidence>
<dbReference type="SUPFAM" id="SSF63829">
    <property type="entry name" value="Calcium-dependent phosphotriesterase"/>
    <property type="match status" value="1"/>
</dbReference>
<sequence length="449" mass="48735">MSRTITFITVLLAVFLYRSGSMLKNSVIFKTSLPVGYVANGDYAADCKPLGPGSEPDPLSALAYCEDTAFWELYDKVDDAKASSRLLLAACDANRKSWNTVMGPLRDPNPRGTLWVYNPSSSERSQPKRVTLKDYPEGHDFHPLGFELWPSYGGNSSNLYVVNHARKRTVIEQFVINPSNPTVAKHIRTISSPYFVAPNSVALTSPDSFYVTNDHLITRRWPIIGPIVPLLESVFALPLAFISHVTLKPPSAEPSSTEIENHTFAAKFLPFPNGISLSSNGRQAAVASSSLGRVFFYSRDPATNVLTPQTDKTVTLPFCPDNVRFTEGEGSGSEEELLVAGHPHFPSLITLAKNVTGATSGSWIVSVIPSTHHQDQQRSFDTHAAVSASQFVSAGPGYTLKTLFQSSGEQGGFVSSSTGIRDPDTGALYVSGLYDEKGVIECRPKKGGL</sequence>
<dbReference type="OrthoDB" id="5307922at2759"/>
<accession>A0A9W8MN20</accession>
<keyword evidence="1" id="KW-0732">Signal</keyword>
<proteinExistence type="predicted"/>
<reference evidence="2" key="1">
    <citation type="submission" date="2022-06" db="EMBL/GenBank/DDBJ databases">
        <title>Genome Sequence of Candolleomyces eurysporus.</title>
        <authorList>
            <person name="Buettner E."/>
        </authorList>
    </citation>
    <scope>NUCLEOTIDE SEQUENCE</scope>
    <source>
        <strain evidence="2">VTCC 930004</strain>
    </source>
</reference>
<dbReference type="PANTHER" id="PTHR11799:SF30">
    <property type="entry name" value="SERUM PARAOXONASE_ARYLESTERASE 2"/>
    <property type="match status" value="1"/>
</dbReference>
<dbReference type="Gene3D" id="2.120.10.30">
    <property type="entry name" value="TolB, C-terminal domain"/>
    <property type="match status" value="1"/>
</dbReference>
<gene>
    <name evidence="2" type="ORF">H1R20_g426</name>
</gene>
<protein>
    <recommendedName>
        <fullName evidence="4">Calcium-dependent phosphotriesterase</fullName>
    </recommendedName>
</protein>
<evidence type="ECO:0000256" key="1">
    <source>
        <dbReference type="SAM" id="SignalP"/>
    </source>
</evidence>
<feature type="signal peptide" evidence="1">
    <location>
        <begin position="1"/>
        <end position="22"/>
    </location>
</feature>
<dbReference type="InterPro" id="IPR011042">
    <property type="entry name" value="6-blade_b-propeller_TolB-like"/>
</dbReference>
<evidence type="ECO:0008006" key="4">
    <source>
        <dbReference type="Google" id="ProtNLM"/>
    </source>
</evidence>
<dbReference type="EMBL" id="JANBPK010000031">
    <property type="protein sequence ID" value="KAJ2936666.1"/>
    <property type="molecule type" value="Genomic_DNA"/>
</dbReference>
<organism evidence="2 3">
    <name type="scientific">Candolleomyces eurysporus</name>
    <dbReference type="NCBI Taxonomy" id="2828524"/>
    <lineage>
        <taxon>Eukaryota</taxon>
        <taxon>Fungi</taxon>
        <taxon>Dikarya</taxon>
        <taxon>Basidiomycota</taxon>
        <taxon>Agaricomycotina</taxon>
        <taxon>Agaricomycetes</taxon>
        <taxon>Agaricomycetidae</taxon>
        <taxon>Agaricales</taxon>
        <taxon>Agaricineae</taxon>
        <taxon>Psathyrellaceae</taxon>
        <taxon>Candolleomyces</taxon>
    </lineage>
</organism>
<dbReference type="Proteomes" id="UP001140091">
    <property type="component" value="Unassembled WGS sequence"/>
</dbReference>
<evidence type="ECO:0000313" key="2">
    <source>
        <dbReference type="EMBL" id="KAJ2936666.1"/>
    </source>
</evidence>
<dbReference type="PANTHER" id="PTHR11799">
    <property type="entry name" value="PARAOXONASE"/>
    <property type="match status" value="1"/>
</dbReference>
<name>A0A9W8MN20_9AGAR</name>
<dbReference type="AlphaFoldDB" id="A0A9W8MN20"/>
<feature type="non-terminal residue" evidence="2">
    <location>
        <position position="1"/>
    </location>
</feature>
<keyword evidence="3" id="KW-1185">Reference proteome</keyword>